<reference evidence="7 8" key="1">
    <citation type="journal article" date="2024" name="Nat. Commun.">
        <title>Phylogenomics reveals the evolutionary origins of lichenization in chlorophyte algae.</title>
        <authorList>
            <person name="Puginier C."/>
            <person name="Libourel C."/>
            <person name="Otte J."/>
            <person name="Skaloud P."/>
            <person name="Haon M."/>
            <person name="Grisel S."/>
            <person name="Petersen M."/>
            <person name="Berrin J.G."/>
            <person name="Delaux P.M."/>
            <person name="Dal Grande F."/>
            <person name="Keller J."/>
        </authorList>
    </citation>
    <scope>NUCLEOTIDE SEQUENCE [LARGE SCALE GENOMIC DNA]</scope>
    <source>
        <strain evidence="7 8">SAG 216-7</strain>
    </source>
</reference>
<feature type="transmembrane region" description="Helical" evidence="6">
    <location>
        <begin position="108"/>
        <end position="129"/>
    </location>
</feature>
<dbReference type="EMBL" id="JALJOT010000003">
    <property type="protein sequence ID" value="KAK9916674.1"/>
    <property type="molecule type" value="Genomic_DNA"/>
</dbReference>
<evidence type="ECO:0000256" key="3">
    <source>
        <dbReference type="ARBA" id="ARBA00022989"/>
    </source>
</evidence>
<protein>
    <recommendedName>
        <fullName evidence="9">Auxin efflux carrier</fullName>
    </recommendedName>
</protein>
<sequence>MGTTAFPPTILLGALLSVVNLILICLPGVYFARQGLVSKEMRRSLGYMSFNFLLPTLTFVNIAPQLTASKLVRWWPLAVNIIVSRLVALLTGWASSHMPGTKPEHRKVVVAASAFGNTNSALLMLVTAMCAQQHLPFFGALGSQCVADGYAYVAIGLAASAFLTFPVAVALLKPKPAPQPLKGEPAKPTADVDAALQEVVIAKTPPHSGAASGDADSATVAEPRSNKLPAWSERESRRAAITSSVSAPAGPVLRVRGAHVSPFNSWQRAGEAVSWQADGPREAHAFERNNSLNARRAMLAVSIAEDSKEQDVAGGQSCPVKEVELVEAQPGSKQQKGAQRVGDRLVDLLKIRGWQESRAAKIGRTALSWFNKVAPPPTIASLAGLVVGCVPFLKNIMFPAQSAPLGFLTTALDTIADAFVFLISFILGAVLQKGPGPGTRSLGWLPILMTVLNRFLFLPALGAVWIFGSHRLGWWQQPDPLFTFIMLMTNATPTGNQIQAVCAMYHTCEQECGSALFWQYMASIFGIAVWMVIYIHLMGVFGFL</sequence>
<keyword evidence="4 6" id="KW-0472">Membrane</keyword>
<feature type="transmembrane region" description="Helical" evidence="6">
    <location>
        <begin position="12"/>
        <end position="32"/>
    </location>
</feature>
<feature type="region of interest" description="Disordered" evidence="5">
    <location>
        <begin position="205"/>
        <end position="235"/>
    </location>
</feature>
<name>A0ABR2YXP9_9CHLO</name>
<feature type="transmembrane region" description="Helical" evidence="6">
    <location>
        <begin position="44"/>
        <end position="62"/>
    </location>
</feature>
<evidence type="ECO:0000256" key="5">
    <source>
        <dbReference type="SAM" id="MobiDB-lite"/>
    </source>
</evidence>
<evidence type="ECO:0000313" key="8">
    <source>
        <dbReference type="Proteomes" id="UP001491310"/>
    </source>
</evidence>
<keyword evidence="3 6" id="KW-1133">Transmembrane helix</keyword>
<dbReference type="InterPro" id="IPR004776">
    <property type="entry name" value="Mem_transp_PIN-like"/>
</dbReference>
<evidence type="ECO:0000256" key="6">
    <source>
        <dbReference type="SAM" id="Phobius"/>
    </source>
</evidence>
<feature type="transmembrane region" description="Helical" evidence="6">
    <location>
        <begin position="74"/>
        <end position="96"/>
    </location>
</feature>
<dbReference type="InterPro" id="IPR039305">
    <property type="entry name" value="PILS2/6"/>
</dbReference>
<accession>A0ABR2YXP9</accession>
<dbReference type="Pfam" id="PF03547">
    <property type="entry name" value="Mem_trans"/>
    <property type="match status" value="1"/>
</dbReference>
<feature type="transmembrane region" description="Helical" evidence="6">
    <location>
        <begin position="405"/>
        <end position="431"/>
    </location>
</feature>
<feature type="transmembrane region" description="Helical" evidence="6">
    <location>
        <begin position="149"/>
        <end position="172"/>
    </location>
</feature>
<keyword evidence="2 6" id="KW-0812">Transmembrane</keyword>
<feature type="compositionally biased region" description="Low complexity" evidence="5">
    <location>
        <begin position="208"/>
        <end position="218"/>
    </location>
</feature>
<evidence type="ECO:0000256" key="4">
    <source>
        <dbReference type="ARBA" id="ARBA00023136"/>
    </source>
</evidence>
<evidence type="ECO:0000256" key="1">
    <source>
        <dbReference type="ARBA" id="ARBA00004141"/>
    </source>
</evidence>
<evidence type="ECO:0000313" key="7">
    <source>
        <dbReference type="EMBL" id="KAK9916674.1"/>
    </source>
</evidence>
<feature type="transmembrane region" description="Helical" evidence="6">
    <location>
        <begin position="520"/>
        <end position="543"/>
    </location>
</feature>
<gene>
    <name evidence="7" type="ORF">WJX75_005610</name>
</gene>
<keyword evidence="8" id="KW-1185">Reference proteome</keyword>
<proteinExistence type="predicted"/>
<organism evidence="7 8">
    <name type="scientific">Coccomyxa subellipsoidea</name>
    <dbReference type="NCBI Taxonomy" id="248742"/>
    <lineage>
        <taxon>Eukaryota</taxon>
        <taxon>Viridiplantae</taxon>
        <taxon>Chlorophyta</taxon>
        <taxon>core chlorophytes</taxon>
        <taxon>Trebouxiophyceae</taxon>
        <taxon>Trebouxiophyceae incertae sedis</taxon>
        <taxon>Coccomyxaceae</taxon>
        <taxon>Coccomyxa</taxon>
    </lineage>
</organism>
<feature type="transmembrane region" description="Helical" evidence="6">
    <location>
        <begin position="373"/>
        <end position="393"/>
    </location>
</feature>
<evidence type="ECO:0008006" key="9">
    <source>
        <dbReference type="Google" id="ProtNLM"/>
    </source>
</evidence>
<feature type="transmembrane region" description="Helical" evidence="6">
    <location>
        <begin position="443"/>
        <end position="467"/>
    </location>
</feature>
<dbReference type="PANTHER" id="PTHR31419">
    <property type="entry name" value="PROTEIN PIN-LIKES 2"/>
    <property type="match status" value="1"/>
</dbReference>
<evidence type="ECO:0000256" key="2">
    <source>
        <dbReference type="ARBA" id="ARBA00022692"/>
    </source>
</evidence>
<dbReference type="PANTHER" id="PTHR31419:SF1">
    <property type="entry name" value="PROTEIN PIN-LIKES 6"/>
    <property type="match status" value="1"/>
</dbReference>
<comment type="subcellular location">
    <subcellularLocation>
        <location evidence="1">Membrane</location>
        <topology evidence="1">Multi-pass membrane protein</topology>
    </subcellularLocation>
</comment>
<comment type="caution">
    <text evidence="7">The sequence shown here is derived from an EMBL/GenBank/DDBJ whole genome shotgun (WGS) entry which is preliminary data.</text>
</comment>
<dbReference type="Proteomes" id="UP001491310">
    <property type="component" value="Unassembled WGS sequence"/>
</dbReference>